<keyword evidence="2" id="KW-1185">Reference proteome</keyword>
<proteinExistence type="predicted"/>
<dbReference type="RefSeq" id="WP_179825373.1">
    <property type="nucleotide sequence ID" value="NZ_JACCFS010000001.1"/>
</dbReference>
<dbReference type="EMBL" id="JACCFS010000001">
    <property type="protein sequence ID" value="NYJ35893.1"/>
    <property type="molecule type" value="Genomic_DNA"/>
</dbReference>
<name>A0A7Z0ER97_9ACTN</name>
<evidence type="ECO:0000313" key="2">
    <source>
        <dbReference type="Proteomes" id="UP000572051"/>
    </source>
</evidence>
<accession>A0A7Z0ER97</accession>
<protein>
    <submittedName>
        <fullName evidence="1">Uncharacterized protein</fullName>
    </submittedName>
</protein>
<comment type="caution">
    <text evidence="1">The sequence shown here is derived from an EMBL/GenBank/DDBJ whole genome shotgun (WGS) entry which is preliminary data.</text>
</comment>
<dbReference type="AlphaFoldDB" id="A0A7Z0ER97"/>
<sequence>MIDRMASLGDRLLSADVPRARAGAASCRYERCGSPCHSRYCCYGSGIPEYARCGSCLYRC</sequence>
<organism evidence="1 2">
    <name type="scientific">Nocardiopsis aegyptia</name>
    <dbReference type="NCBI Taxonomy" id="220378"/>
    <lineage>
        <taxon>Bacteria</taxon>
        <taxon>Bacillati</taxon>
        <taxon>Actinomycetota</taxon>
        <taxon>Actinomycetes</taxon>
        <taxon>Streptosporangiales</taxon>
        <taxon>Nocardiopsidaceae</taxon>
        <taxon>Nocardiopsis</taxon>
    </lineage>
</organism>
<gene>
    <name evidence="1" type="ORF">HNR10_003774</name>
</gene>
<reference evidence="1 2" key="1">
    <citation type="submission" date="2020-07" db="EMBL/GenBank/DDBJ databases">
        <title>Sequencing the genomes of 1000 actinobacteria strains.</title>
        <authorList>
            <person name="Klenk H.-P."/>
        </authorList>
    </citation>
    <scope>NUCLEOTIDE SEQUENCE [LARGE SCALE GENOMIC DNA]</scope>
    <source>
        <strain evidence="1 2">DSM 44442</strain>
    </source>
</reference>
<evidence type="ECO:0000313" key="1">
    <source>
        <dbReference type="EMBL" id="NYJ35893.1"/>
    </source>
</evidence>
<dbReference type="Proteomes" id="UP000572051">
    <property type="component" value="Unassembled WGS sequence"/>
</dbReference>